<organism evidence="2 3">
    <name type="scientific">Chitinophaga pollutisoli</name>
    <dbReference type="NCBI Taxonomy" id="3133966"/>
    <lineage>
        <taxon>Bacteria</taxon>
        <taxon>Pseudomonadati</taxon>
        <taxon>Bacteroidota</taxon>
        <taxon>Chitinophagia</taxon>
        <taxon>Chitinophagales</taxon>
        <taxon>Chitinophagaceae</taxon>
        <taxon>Chitinophaga</taxon>
    </lineage>
</organism>
<dbReference type="InterPro" id="IPR000182">
    <property type="entry name" value="GNAT_dom"/>
</dbReference>
<dbReference type="Pfam" id="PF13302">
    <property type="entry name" value="Acetyltransf_3"/>
    <property type="match status" value="1"/>
</dbReference>
<dbReference type="SUPFAM" id="SSF55729">
    <property type="entry name" value="Acyl-CoA N-acyltransferases (Nat)"/>
    <property type="match status" value="1"/>
</dbReference>
<protein>
    <submittedName>
        <fullName evidence="2">GNAT family N-acetyltransferase</fullName>
    </submittedName>
</protein>
<evidence type="ECO:0000313" key="2">
    <source>
        <dbReference type="EMBL" id="WZN41292.1"/>
    </source>
</evidence>
<proteinExistence type="predicted"/>
<dbReference type="Gene3D" id="3.40.630.30">
    <property type="match status" value="1"/>
</dbReference>
<dbReference type="InterPro" id="IPR016181">
    <property type="entry name" value="Acyl_CoA_acyltransferase"/>
</dbReference>
<feature type="domain" description="N-acetyltransferase" evidence="1">
    <location>
        <begin position="1"/>
        <end position="110"/>
    </location>
</feature>
<name>A0ABZ2YPJ3_9BACT</name>
<evidence type="ECO:0000259" key="1">
    <source>
        <dbReference type="PROSITE" id="PS51186"/>
    </source>
</evidence>
<gene>
    <name evidence="2" type="ORF">WJU16_25340</name>
</gene>
<dbReference type="EMBL" id="CP149822">
    <property type="protein sequence ID" value="WZN41292.1"/>
    <property type="molecule type" value="Genomic_DNA"/>
</dbReference>
<dbReference type="RefSeq" id="WP_341836147.1">
    <property type="nucleotide sequence ID" value="NZ_CP149822.1"/>
</dbReference>
<dbReference type="PANTHER" id="PTHR43610:SF1">
    <property type="entry name" value="N-ACETYLTRANSFERASE DOMAIN-CONTAINING PROTEIN"/>
    <property type="match status" value="1"/>
</dbReference>
<accession>A0ABZ2YPJ3</accession>
<sequence>MESGGAFAIIWKETGRMIGSTRIYEPDEQDNSVFVGYTFYTRDFWGKGINQAVKKMMLDYLFQYVDKVYFHIGAANIRSQIAITRLGAEKIAEESVAYVGEAPRLNFKYRIVKKPVQG</sequence>
<evidence type="ECO:0000313" key="3">
    <source>
        <dbReference type="Proteomes" id="UP001485459"/>
    </source>
</evidence>
<dbReference type="PROSITE" id="PS51186">
    <property type="entry name" value="GNAT"/>
    <property type="match status" value="1"/>
</dbReference>
<dbReference type="Proteomes" id="UP001485459">
    <property type="component" value="Chromosome"/>
</dbReference>
<reference evidence="3" key="1">
    <citation type="submission" date="2024-03" db="EMBL/GenBank/DDBJ databases">
        <title>Chitinophaga horti sp. nov., isolated from garden soil.</title>
        <authorList>
            <person name="Lee D.S."/>
            <person name="Han D.M."/>
            <person name="Baek J.H."/>
            <person name="Choi D.G."/>
            <person name="Jeon J.H."/>
            <person name="Jeon C.O."/>
        </authorList>
    </citation>
    <scope>NUCLEOTIDE SEQUENCE [LARGE SCALE GENOMIC DNA]</scope>
    <source>
        <strain evidence="3">GPA1</strain>
    </source>
</reference>
<keyword evidence="3" id="KW-1185">Reference proteome</keyword>
<dbReference type="PANTHER" id="PTHR43610">
    <property type="entry name" value="BLL6696 PROTEIN"/>
    <property type="match status" value="1"/>
</dbReference>